<feature type="compositionally biased region" description="Polar residues" evidence="2">
    <location>
        <begin position="139"/>
        <end position="155"/>
    </location>
</feature>
<protein>
    <recommendedName>
        <fullName evidence="3">DUF1995 domain-containing protein</fullName>
    </recommendedName>
</protein>
<evidence type="ECO:0000256" key="1">
    <source>
        <dbReference type="SAM" id="Coils"/>
    </source>
</evidence>
<evidence type="ECO:0000259" key="3">
    <source>
        <dbReference type="Pfam" id="PF09353"/>
    </source>
</evidence>
<organism evidence="4 5">
    <name type="scientific">Cyclotella atomus</name>
    <dbReference type="NCBI Taxonomy" id="382360"/>
    <lineage>
        <taxon>Eukaryota</taxon>
        <taxon>Sar</taxon>
        <taxon>Stramenopiles</taxon>
        <taxon>Ochrophyta</taxon>
        <taxon>Bacillariophyta</taxon>
        <taxon>Coscinodiscophyceae</taxon>
        <taxon>Thalassiosirophycidae</taxon>
        <taxon>Stephanodiscales</taxon>
        <taxon>Stephanodiscaceae</taxon>
        <taxon>Cyclotella</taxon>
    </lineage>
</organism>
<feature type="compositionally biased region" description="Basic and acidic residues" evidence="2">
    <location>
        <begin position="74"/>
        <end position="92"/>
    </location>
</feature>
<feature type="coiled-coil region" evidence="1">
    <location>
        <begin position="168"/>
        <end position="202"/>
    </location>
</feature>
<name>A0ABD3NBC6_9STRA</name>
<dbReference type="InterPro" id="IPR018962">
    <property type="entry name" value="DUF1995"/>
</dbReference>
<dbReference type="PANTHER" id="PTHR35509:SF1">
    <property type="entry name" value="DOMAIN PROTEIN, PUTATIVE (DUF1995)-RELATED"/>
    <property type="match status" value="1"/>
</dbReference>
<dbReference type="EMBL" id="JALLPJ020001319">
    <property type="protein sequence ID" value="KAL3770010.1"/>
    <property type="molecule type" value="Genomic_DNA"/>
</dbReference>
<keyword evidence="1" id="KW-0175">Coiled coil</keyword>
<evidence type="ECO:0000256" key="2">
    <source>
        <dbReference type="SAM" id="MobiDB-lite"/>
    </source>
</evidence>
<feature type="compositionally biased region" description="Polar residues" evidence="2">
    <location>
        <begin position="117"/>
        <end position="126"/>
    </location>
</feature>
<dbReference type="Proteomes" id="UP001530400">
    <property type="component" value="Unassembled WGS sequence"/>
</dbReference>
<gene>
    <name evidence="4" type="ORF">ACHAWO_013386</name>
</gene>
<evidence type="ECO:0000313" key="4">
    <source>
        <dbReference type="EMBL" id="KAL3770010.1"/>
    </source>
</evidence>
<reference evidence="4 5" key="1">
    <citation type="submission" date="2024-10" db="EMBL/GenBank/DDBJ databases">
        <title>Updated reference genomes for cyclostephanoid diatoms.</title>
        <authorList>
            <person name="Roberts W.R."/>
            <person name="Alverson A.J."/>
        </authorList>
    </citation>
    <scope>NUCLEOTIDE SEQUENCE [LARGE SCALE GENOMIC DNA]</scope>
    <source>
        <strain evidence="4 5">AJA010-31</strain>
    </source>
</reference>
<sequence>MTSNSTSCERHKRSRGYLLAVTLLASHPSSSALVCRSNFRQTRASVPHRSETTYIYSSSSSSSSTLTSLNSIGDPERDSDRERRSKDKRSESTDGTQRRRRRNANGKYTRQRKSTSNDKAQSNEQNKPPDGKTKESNKIRTTSNNSLKAFTSGPTKQHDDRQSNNITIDGLKKRVVQLETLVSSQQSEMQKLRREIDDMAKTLGGVVNFVEQLQDFVQDDVSSKSDETRKLSFGTDSDSQPMFTEDHEIFGIAPTTIKDAADSAGQSILSAILAGKHRMLVDVRDAELTRDPSLLVEFIELAILPVAAGLQGLDQYTNRVKIVFPTVKDLVDYRKFMALAAPEVVSLSTLGFDPIEEKDNLIVIVAPPPDDVAGCNMMQKLLQSENPQQRIARPVVVINHHMMPIDTGMGKFTVVYHLRLLSVQYMTGDIVPEYVSENDEEDGEQDKGEGDSALEAAMTHAREIGVHQGVTRAMVIRAYPKPWHVFVDVSPDTDADFEVAATFDSEPTQEDVNYSIVECLEGSEREDELVAKQMQAALDAGQLTRVSEMLGISPNSIAESMGMPSSDSSEEDKKDSDTNDISDWDDLYYDDWFNEDSV</sequence>
<feature type="domain" description="DUF1995" evidence="3">
    <location>
        <begin position="254"/>
        <end position="512"/>
    </location>
</feature>
<dbReference type="PANTHER" id="PTHR35509">
    <property type="entry name" value="DOMAIN PROTEIN, PUTATIVE (DUF1995)-RELATED"/>
    <property type="match status" value="1"/>
</dbReference>
<accession>A0ABD3NBC6</accession>
<dbReference type="AlphaFoldDB" id="A0ABD3NBC6"/>
<comment type="caution">
    <text evidence="4">The sequence shown here is derived from an EMBL/GenBank/DDBJ whole genome shotgun (WGS) entry which is preliminary data.</text>
</comment>
<dbReference type="Pfam" id="PF09353">
    <property type="entry name" value="DUF1995"/>
    <property type="match status" value="1"/>
</dbReference>
<feature type="region of interest" description="Disordered" evidence="2">
    <location>
        <begin position="42"/>
        <end position="166"/>
    </location>
</feature>
<feature type="region of interest" description="Disordered" evidence="2">
    <location>
        <begin position="554"/>
        <end position="585"/>
    </location>
</feature>
<evidence type="ECO:0000313" key="5">
    <source>
        <dbReference type="Proteomes" id="UP001530400"/>
    </source>
</evidence>
<proteinExistence type="predicted"/>
<dbReference type="InterPro" id="IPR053021">
    <property type="entry name" value="Chloroplast_ADK"/>
</dbReference>
<keyword evidence="5" id="KW-1185">Reference proteome</keyword>
<feature type="compositionally biased region" description="Basic and acidic residues" evidence="2">
    <location>
        <begin position="127"/>
        <end position="138"/>
    </location>
</feature>
<feature type="compositionally biased region" description="Low complexity" evidence="2">
    <location>
        <begin position="52"/>
        <end position="72"/>
    </location>
</feature>
<feature type="compositionally biased region" description="Basic residues" evidence="2">
    <location>
        <begin position="98"/>
        <end position="113"/>
    </location>
</feature>